<keyword evidence="11" id="KW-1185">Reference proteome</keyword>
<dbReference type="GO" id="GO:0042302">
    <property type="term" value="F:structural constituent of cuticle"/>
    <property type="evidence" value="ECO:0007669"/>
    <property type="project" value="UniProtKB-KW"/>
</dbReference>
<keyword evidence="5 8" id="KW-0732">Signal</keyword>
<dbReference type="PANTHER" id="PTHR22907">
    <property type="entry name" value="GH04558P"/>
    <property type="match status" value="1"/>
</dbReference>
<dbReference type="AlphaFoldDB" id="A0AAE9E662"/>
<dbReference type="InterPro" id="IPR001507">
    <property type="entry name" value="ZP_dom"/>
</dbReference>
<evidence type="ECO:0000256" key="5">
    <source>
        <dbReference type="ARBA" id="ARBA00022729"/>
    </source>
</evidence>
<dbReference type="EMBL" id="CP092620">
    <property type="protein sequence ID" value="UMM13149.1"/>
    <property type="molecule type" value="Genomic_DNA"/>
</dbReference>
<evidence type="ECO:0000259" key="9">
    <source>
        <dbReference type="PROSITE" id="PS51034"/>
    </source>
</evidence>
<dbReference type="PROSITE" id="PS51034">
    <property type="entry name" value="ZP_2"/>
    <property type="match status" value="1"/>
</dbReference>
<dbReference type="Proteomes" id="UP000829354">
    <property type="component" value="Chromosome I"/>
</dbReference>
<dbReference type="InterPro" id="IPR056953">
    <property type="entry name" value="CUT_N"/>
</dbReference>
<name>A0AAE9E662_CAEBR</name>
<keyword evidence="3" id="KW-1003">Cell membrane</keyword>
<dbReference type="SMART" id="SM00241">
    <property type="entry name" value="ZP"/>
    <property type="match status" value="1"/>
</dbReference>
<evidence type="ECO:0000313" key="11">
    <source>
        <dbReference type="Proteomes" id="UP000829354"/>
    </source>
</evidence>
<keyword evidence="7" id="KW-0472">Membrane</keyword>
<accession>A0AAE9E662</accession>
<keyword evidence="2" id="KW-0193">Cuticle</keyword>
<gene>
    <name evidence="10" type="ORF">L5515_001572</name>
</gene>
<feature type="domain" description="ZP" evidence="9">
    <location>
        <begin position="39"/>
        <end position="277"/>
    </location>
</feature>
<dbReference type="Pfam" id="PF25057">
    <property type="entry name" value="CUT_N"/>
    <property type="match status" value="1"/>
</dbReference>
<dbReference type="InterPro" id="IPR051962">
    <property type="entry name" value="Cuticlin"/>
</dbReference>
<evidence type="ECO:0000256" key="3">
    <source>
        <dbReference type="ARBA" id="ARBA00022475"/>
    </source>
</evidence>
<evidence type="ECO:0000313" key="10">
    <source>
        <dbReference type="EMBL" id="UMM13149.1"/>
    </source>
</evidence>
<dbReference type="Pfam" id="PF25301">
    <property type="entry name" value="CUT_C"/>
    <property type="match status" value="1"/>
</dbReference>
<evidence type="ECO:0000256" key="6">
    <source>
        <dbReference type="ARBA" id="ARBA00022989"/>
    </source>
</evidence>
<dbReference type="GO" id="GO:0005886">
    <property type="term" value="C:plasma membrane"/>
    <property type="evidence" value="ECO:0007669"/>
    <property type="project" value="UniProtKB-SubCell"/>
</dbReference>
<sequence>MIFAYLLFLIGHRISAIPIPNGLLGKFAVFQRKRNVEVECTDTTIEAVFLTESNFLGRVFVLGHSADKECVSREVGRRTTSITVPRDKCGVETVQHGKGAGYTSSVNIVISFHDKFLTKVDRAYNITCLYAPTGDVVSYALTVQPSLLKDIQVLADQPNCEYEVFDVRTRRPADVVHVNAPLEHVWTCDGANLDLFCMRVHDCVINEGKNKRRSKIIDSEGCSLDTTRLPNLRYDNNKLSARVMSKAFRFGDDVAVEFECNVRLDLKNGTSCPRPRC</sequence>
<reference evidence="10 11" key="1">
    <citation type="submission" date="2022-04" db="EMBL/GenBank/DDBJ databases">
        <title>Chromosome-level reference genomes for two strains of Caenorhabditis briggsae: an improved platform for comparative genomics.</title>
        <authorList>
            <person name="Stevens L."/>
            <person name="Andersen E."/>
        </authorList>
    </citation>
    <scope>NUCLEOTIDE SEQUENCE [LARGE SCALE GENOMIC DNA]</scope>
    <source>
        <strain evidence="10">VX34</strain>
        <tissue evidence="10">Whole-organism</tissue>
    </source>
</reference>
<proteinExistence type="predicted"/>
<feature type="chain" id="PRO_5042282114" description="ZP domain-containing protein" evidence="8">
    <location>
        <begin position="17"/>
        <end position="277"/>
    </location>
</feature>
<evidence type="ECO:0000256" key="7">
    <source>
        <dbReference type="ARBA" id="ARBA00023136"/>
    </source>
</evidence>
<organism evidence="10 11">
    <name type="scientific">Caenorhabditis briggsae</name>
    <dbReference type="NCBI Taxonomy" id="6238"/>
    <lineage>
        <taxon>Eukaryota</taxon>
        <taxon>Metazoa</taxon>
        <taxon>Ecdysozoa</taxon>
        <taxon>Nematoda</taxon>
        <taxon>Chromadorea</taxon>
        <taxon>Rhabditida</taxon>
        <taxon>Rhabditina</taxon>
        <taxon>Rhabditomorpha</taxon>
        <taxon>Rhabditoidea</taxon>
        <taxon>Rhabditidae</taxon>
        <taxon>Peloderinae</taxon>
        <taxon>Caenorhabditis</taxon>
    </lineage>
</organism>
<evidence type="ECO:0000256" key="2">
    <source>
        <dbReference type="ARBA" id="ARBA00022460"/>
    </source>
</evidence>
<dbReference type="InterPro" id="IPR057475">
    <property type="entry name" value="CUT_C"/>
</dbReference>
<evidence type="ECO:0000256" key="4">
    <source>
        <dbReference type="ARBA" id="ARBA00022692"/>
    </source>
</evidence>
<feature type="signal peptide" evidence="8">
    <location>
        <begin position="1"/>
        <end position="16"/>
    </location>
</feature>
<protein>
    <recommendedName>
        <fullName evidence="9">ZP domain-containing protein</fullName>
    </recommendedName>
</protein>
<comment type="subcellular location">
    <subcellularLocation>
        <location evidence="1">Cell membrane</location>
        <topology evidence="1">Single-pass type I membrane protein</topology>
    </subcellularLocation>
</comment>
<evidence type="ECO:0000256" key="1">
    <source>
        <dbReference type="ARBA" id="ARBA00004251"/>
    </source>
</evidence>
<keyword evidence="6" id="KW-1133">Transmembrane helix</keyword>
<keyword evidence="4" id="KW-0812">Transmembrane</keyword>
<dbReference type="PANTHER" id="PTHR22907:SF16">
    <property type="entry name" value="ZP DOMAIN-CONTAINING PROTEIN"/>
    <property type="match status" value="1"/>
</dbReference>
<evidence type="ECO:0000256" key="8">
    <source>
        <dbReference type="SAM" id="SignalP"/>
    </source>
</evidence>